<dbReference type="Pfam" id="PF00172">
    <property type="entry name" value="Zn_clus"/>
    <property type="match status" value="1"/>
</dbReference>
<evidence type="ECO:0000256" key="2">
    <source>
        <dbReference type="ARBA" id="ARBA00022833"/>
    </source>
</evidence>
<feature type="region of interest" description="Disordered" evidence="6">
    <location>
        <begin position="80"/>
        <end position="105"/>
    </location>
</feature>
<keyword evidence="4" id="KW-0804">Transcription</keyword>
<dbReference type="GO" id="GO:0000981">
    <property type="term" value="F:DNA-binding transcription factor activity, RNA polymerase II-specific"/>
    <property type="evidence" value="ECO:0007669"/>
    <property type="project" value="InterPro"/>
</dbReference>
<sequence length="465" mass="51150">MPLSRRKSCQACRVAKARCSRTSPCSRCQMRHESCDYGDSVAGWRGTRHQPQAMASASTHSPGDSELLDGHAALYRNQAANGTESGPTEVTTGLPDPHGLTTDTEAGENVLPWLPWSYADSLDQLDAQSYEKLRPVIEKTKPHLSFLNSAGSAPRMRLPYTSHHANHSISFSSSNDSTMNLSVSSLTSKVLISQLLSYPGMMLGNQLPPFIFPSCTLGESCTGARGHQCLPTSLAICRAIVSMFDTMTPSNQEFIWSTVCREAERLRRESSTDRFQLLGNLQSCMIYMLLCAKYLQQIGAAKALGVVSATRVLGKRLNALYDYTSGASSARIANRHDWIFIESARRTICVLYGIDLLFDVFSEGLERCHGYLLVPLPCKRDLWEPVSDQVWKTRYRHSMSGHGGNSRDVLRIGALRASQDPSVTVSESGGNSPCSCDMSKVSDWCEGADELGTLIWMAVMLERGK</sequence>
<dbReference type="PROSITE" id="PS50048">
    <property type="entry name" value="ZN2_CY6_FUNGAL_2"/>
    <property type="match status" value="1"/>
</dbReference>
<dbReference type="PANTHER" id="PTHR47660">
    <property type="entry name" value="TRANSCRIPTION FACTOR WITH C2H2 AND ZN(2)-CYS(6) DNA BINDING DOMAIN (EUROFUNG)-RELATED-RELATED"/>
    <property type="match status" value="1"/>
</dbReference>
<proteinExistence type="predicted"/>
<keyword evidence="3" id="KW-0805">Transcription regulation</keyword>
<dbReference type="Proteomes" id="UP000829364">
    <property type="component" value="Chromosome 12"/>
</dbReference>
<dbReference type="RefSeq" id="XP_047848249.1">
    <property type="nucleotide sequence ID" value="XM_047992235.1"/>
</dbReference>
<dbReference type="GeneID" id="72072436"/>
<organism evidence="8 9">
    <name type="scientific">Purpureocillium takamizusanense</name>
    <dbReference type="NCBI Taxonomy" id="2060973"/>
    <lineage>
        <taxon>Eukaryota</taxon>
        <taxon>Fungi</taxon>
        <taxon>Dikarya</taxon>
        <taxon>Ascomycota</taxon>
        <taxon>Pezizomycotina</taxon>
        <taxon>Sordariomycetes</taxon>
        <taxon>Hypocreomycetidae</taxon>
        <taxon>Hypocreales</taxon>
        <taxon>Ophiocordycipitaceae</taxon>
        <taxon>Purpureocillium</taxon>
    </lineage>
</organism>
<dbReference type="SUPFAM" id="SSF57701">
    <property type="entry name" value="Zn2/Cys6 DNA-binding domain"/>
    <property type="match status" value="1"/>
</dbReference>
<feature type="compositionally biased region" description="Polar residues" evidence="6">
    <location>
        <begin position="80"/>
        <end position="91"/>
    </location>
</feature>
<keyword evidence="9" id="KW-1185">Reference proteome</keyword>
<keyword evidence="2" id="KW-0862">Zinc</keyword>
<evidence type="ECO:0000259" key="7">
    <source>
        <dbReference type="PROSITE" id="PS50048"/>
    </source>
</evidence>
<gene>
    <name evidence="8" type="ORF">JDV02_010492</name>
</gene>
<reference evidence="8" key="1">
    <citation type="submission" date="2021-11" db="EMBL/GenBank/DDBJ databases">
        <title>Purpureocillium_takamizusanense_genome.</title>
        <authorList>
            <person name="Nguyen N.-H."/>
        </authorList>
    </citation>
    <scope>NUCLEOTIDE SEQUENCE</scope>
    <source>
        <strain evidence="8">PT3</strain>
    </source>
</reference>
<dbReference type="Gene3D" id="4.10.240.10">
    <property type="entry name" value="Zn(2)-C6 fungal-type DNA-binding domain"/>
    <property type="match status" value="1"/>
</dbReference>
<dbReference type="PANTHER" id="PTHR47660:SF3">
    <property type="entry name" value="FINGER DOMAIN PROTEIN, PUTATIVE (AFU_ORTHOLOGUE AFUA_4G03310)-RELATED"/>
    <property type="match status" value="1"/>
</dbReference>
<dbReference type="GO" id="GO:0008270">
    <property type="term" value="F:zinc ion binding"/>
    <property type="evidence" value="ECO:0007669"/>
    <property type="project" value="InterPro"/>
</dbReference>
<accession>A0A9Q8VGL3</accession>
<evidence type="ECO:0000313" key="9">
    <source>
        <dbReference type="Proteomes" id="UP000829364"/>
    </source>
</evidence>
<evidence type="ECO:0000256" key="4">
    <source>
        <dbReference type="ARBA" id="ARBA00023163"/>
    </source>
</evidence>
<dbReference type="InterPro" id="IPR001138">
    <property type="entry name" value="Zn2Cys6_DnaBD"/>
</dbReference>
<evidence type="ECO:0000256" key="6">
    <source>
        <dbReference type="SAM" id="MobiDB-lite"/>
    </source>
</evidence>
<evidence type="ECO:0000313" key="8">
    <source>
        <dbReference type="EMBL" id="UNI24768.1"/>
    </source>
</evidence>
<dbReference type="EMBL" id="CP086365">
    <property type="protein sequence ID" value="UNI24768.1"/>
    <property type="molecule type" value="Genomic_DNA"/>
</dbReference>
<protein>
    <recommendedName>
        <fullName evidence="7">Zn(2)-C6 fungal-type domain-containing protein</fullName>
    </recommendedName>
</protein>
<dbReference type="InterPro" id="IPR036864">
    <property type="entry name" value="Zn2-C6_fun-type_DNA-bd_sf"/>
</dbReference>
<evidence type="ECO:0000256" key="1">
    <source>
        <dbReference type="ARBA" id="ARBA00022723"/>
    </source>
</evidence>
<keyword evidence="5" id="KW-0539">Nucleus</keyword>
<name>A0A9Q8VGL3_9HYPO</name>
<dbReference type="AlphaFoldDB" id="A0A9Q8VGL3"/>
<keyword evidence="1" id="KW-0479">Metal-binding</keyword>
<evidence type="ECO:0000256" key="3">
    <source>
        <dbReference type="ARBA" id="ARBA00023015"/>
    </source>
</evidence>
<dbReference type="KEGG" id="ptkz:JDV02_010492"/>
<dbReference type="OrthoDB" id="5423818at2759"/>
<evidence type="ECO:0000256" key="5">
    <source>
        <dbReference type="ARBA" id="ARBA00023242"/>
    </source>
</evidence>
<feature type="domain" description="Zn(2)-C6 fungal-type" evidence="7">
    <location>
        <begin position="8"/>
        <end position="37"/>
    </location>
</feature>
<dbReference type="PROSITE" id="PS00463">
    <property type="entry name" value="ZN2_CY6_FUNGAL_1"/>
    <property type="match status" value="1"/>
</dbReference>
<dbReference type="CDD" id="cd00067">
    <property type="entry name" value="GAL4"/>
    <property type="match status" value="1"/>
</dbReference>